<protein>
    <recommendedName>
        <fullName evidence="9">Major facilitator superfamily (MFS) profile domain-containing protein</fullName>
    </recommendedName>
</protein>
<gene>
    <name evidence="7" type="ORF">ASPGLDRAFT_47342</name>
</gene>
<accession>A0A1L9VKL6</accession>
<feature type="transmembrane region" description="Helical" evidence="6">
    <location>
        <begin position="57"/>
        <end position="76"/>
    </location>
</feature>
<dbReference type="AlphaFoldDB" id="A0A1L9VKL6"/>
<sequence length="539" mass="60228">MTPNSIAPSTCPDADTERSIEKDKSKRARRNPGNKIELTEVAAWDKLGYSFPTWRKWMILSVMFCIQISINLNASLYANGVSKISEKHGVSEQVARIPQMTFLCAYAFGCELWAPWSEELGRWPTQQLSLFLVNIWQLPCALAPNFATYIVVRLLGGLSTSGGSVTLGVIADMWEPDDQEYAVAFLVLSSVGGSVVGAVVGGFVEDRHPLSWIFWVQLIAGGAVQVMHFLLVPETRSTLILDREAKRRRKAGPGEVNIWGPHELYGFELSLRDIWVVWSRPFHMLFTEPIILWLSLLSGFSDSLIFTFLQGFTPIYKQWNFGTIAISLSFIPLLIGYLLAYISFLPSIHMFRKKRRKFGSDSVQPEARLWWLLYVIPCLPIGLFGFAWTSLGPPQVHWIAPMIFTTIIGIANYSIYQSSIDYTVAAYGVYAASATGGNDFARDFLAGIAALYSTPMYENIGDKYSYEYASTILACISVLVTAPIYFFYRKGPAIRERSPFAKKVMEETKQRRILRTAGGTEKQGPGYGGSAAHVETVIA</sequence>
<dbReference type="InterPro" id="IPR011701">
    <property type="entry name" value="MFS"/>
</dbReference>
<evidence type="ECO:0000256" key="1">
    <source>
        <dbReference type="ARBA" id="ARBA00004141"/>
    </source>
</evidence>
<evidence type="ECO:0000256" key="5">
    <source>
        <dbReference type="SAM" id="MobiDB-lite"/>
    </source>
</evidence>
<dbReference type="SUPFAM" id="SSF103473">
    <property type="entry name" value="MFS general substrate transporter"/>
    <property type="match status" value="1"/>
</dbReference>
<dbReference type="GO" id="GO:0022857">
    <property type="term" value="F:transmembrane transporter activity"/>
    <property type="evidence" value="ECO:0007669"/>
    <property type="project" value="InterPro"/>
</dbReference>
<dbReference type="FunFam" id="1.20.1250.20:FF:000088">
    <property type="entry name" value="MFS multidrug transporter, putative"/>
    <property type="match status" value="1"/>
</dbReference>
<evidence type="ECO:0000256" key="3">
    <source>
        <dbReference type="ARBA" id="ARBA00022989"/>
    </source>
</evidence>
<organism evidence="7 8">
    <name type="scientific">Aspergillus glaucus CBS 516.65</name>
    <dbReference type="NCBI Taxonomy" id="1160497"/>
    <lineage>
        <taxon>Eukaryota</taxon>
        <taxon>Fungi</taxon>
        <taxon>Dikarya</taxon>
        <taxon>Ascomycota</taxon>
        <taxon>Pezizomycotina</taxon>
        <taxon>Eurotiomycetes</taxon>
        <taxon>Eurotiomycetidae</taxon>
        <taxon>Eurotiales</taxon>
        <taxon>Aspergillaceae</taxon>
        <taxon>Aspergillus</taxon>
        <taxon>Aspergillus subgen. Aspergillus</taxon>
    </lineage>
</organism>
<evidence type="ECO:0000256" key="6">
    <source>
        <dbReference type="SAM" id="Phobius"/>
    </source>
</evidence>
<dbReference type="EMBL" id="KV878897">
    <property type="protein sequence ID" value="OJJ84466.1"/>
    <property type="molecule type" value="Genomic_DNA"/>
</dbReference>
<feature type="transmembrane region" description="Helical" evidence="6">
    <location>
        <begin position="210"/>
        <end position="231"/>
    </location>
</feature>
<feature type="transmembrane region" description="Helical" evidence="6">
    <location>
        <begin position="146"/>
        <end position="170"/>
    </location>
</feature>
<feature type="transmembrane region" description="Helical" evidence="6">
    <location>
        <begin position="468"/>
        <end position="488"/>
    </location>
</feature>
<feature type="transmembrane region" description="Helical" evidence="6">
    <location>
        <begin position="290"/>
        <end position="312"/>
    </location>
</feature>
<feature type="transmembrane region" description="Helical" evidence="6">
    <location>
        <begin position="182"/>
        <end position="204"/>
    </location>
</feature>
<feature type="transmembrane region" description="Helical" evidence="6">
    <location>
        <begin position="324"/>
        <end position="348"/>
    </location>
</feature>
<dbReference type="PANTHER" id="PTHR23502:SF3">
    <property type="entry name" value="MAJOR FACILITATOR SUPERFAMILY (MFS) PROFILE DOMAIN-CONTAINING PROTEIN-RELATED"/>
    <property type="match status" value="1"/>
</dbReference>
<evidence type="ECO:0000313" key="8">
    <source>
        <dbReference type="Proteomes" id="UP000184300"/>
    </source>
</evidence>
<dbReference type="Gene3D" id="1.20.1250.20">
    <property type="entry name" value="MFS general substrate transporter like domains"/>
    <property type="match status" value="1"/>
</dbReference>
<keyword evidence="8" id="KW-1185">Reference proteome</keyword>
<evidence type="ECO:0008006" key="9">
    <source>
        <dbReference type="Google" id="ProtNLM"/>
    </source>
</evidence>
<dbReference type="VEuPathDB" id="FungiDB:ASPGLDRAFT_47342"/>
<keyword evidence="3 6" id="KW-1133">Transmembrane helix</keyword>
<proteinExistence type="predicted"/>
<dbReference type="RefSeq" id="XP_022401164.1">
    <property type="nucleotide sequence ID" value="XM_022546653.1"/>
</dbReference>
<feature type="transmembrane region" description="Helical" evidence="6">
    <location>
        <begin position="395"/>
        <end position="415"/>
    </location>
</feature>
<dbReference type="InterPro" id="IPR036259">
    <property type="entry name" value="MFS_trans_sf"/>
</dbReference>
<comment type="subcellular location">
    <subcellularLocation>
        <location evidence="1">Membrane</location>
        <topology evidence="1">Multi-pass membrane protein</topology>
    </subcellularLocation>
</comment>
<feature type="compositionally biased region" description="Basic and acidic residues" evidence="5">
    <location>
        <begin position="15"/>
        <end position="24"/>
    </location>
</feature>
<keyword evidence="2 6" id="KW-0812">Transmembrane</keyword>
<evidence type="ECO:0000256" key="2">
    <source>
        <dbReference type="ARBA" id="ARBA00022692"/>
    </source>
</evidence>
<dbReference type="Pfam" id="PF07690">
    <property type="entry name" value="MFS_1"/>
    <property type="match status" value="1"/>
</dbReference>
<dbReference type="STRING" id="1160497.A0A1L9VKL6"/>
<dbReference type="PANTHER" id="PTHR23502">
    <property type="entry name" value="MAJOR FACILITATOR SUPERFAMILY"/>
    <property type="match status" value="1"/>
</dbReference>
<dbReference type="GO" id="GO:0005886">
    <property type="term" value="C:plasma membrane"/>
    <property type="evidence" value="ECO:0007669"/>
    <property type="project" value="TreeGrafter"/>
</dbReference>
<evidence type="ECO:0000256" key="4">
    <source>
        <dbReference type="ARBA" id="ARBA00023136"/>
    </source>
</evidence>
<name>A0A1L9VKL6_ASPGL</name>
<dbReference type="GeneID" id="34462914"/>
<feature type="transmembrane region" description="Helical" evidence="6">
    <location>
        <begin position="369"/>
        <end position="389"/>
    </location>
</feature>
<feature type="region of interest" description="Disordered" evidence="5">
    <location>
        <begin position="1"/>
        <end position="31"/>
    </location>
</feature>
<dbReference type="Proteomes" id="UP000184300">
    <property type="component" value="Unassembled WGS sequence"/>
</dbReference>
<reference evidence="8" key="1">
    <citation type="journal article" date="2017" name="Genome Biol.">
        <title>Comparative genomics reveals high biological diversity and specific adaptations in the industrially and medically important fungal genus Aspergillus.</title>
        <authorList>
            <person name="de Vries R.P."/>
            <person name="Riley R."/>
            <person name="Wiebenga A."/>
            <person name="Aguilar-Osorio G."/>
            <person name="Amillis S."/>
            <person name="Uchima C.A."/>
            <person name="Anderluh G."/>
            <person name="Asadollahi M."/>
            <person name="Askin M."/>
            <person name="Barry K."/>
            <person name="Battaglia E."/>
            <person name="Bayram O."/>
            <person name="Benocci T."/>
            <person name="Braus-Stromeyer S.A."/>
            <person name="Caldana C."/>
            <person name="Canovas D."/>
            <person name="Cerqueira G.C."/>
            <person name="Chen F."/>
            <person name="Chen W."/>
            <person name="Choi C."/>
            <person name="Clum A."/>
            <person name="Dos Santos R.A."/>
            <person name="Damasio A.R."/>
            <person name="Diallinas G."/>
            <person name="Emri T."/>
            <person name="Fekete E."/>
            <person name="Flipphi M."/>
            <person name="Freyberg S."/>
            <person name="Gallo A."/>
            <person name="Gournas C."/>
            <person name="Habgood R."/>
            <person name="Hainaut M."/>
            <person name="Harispe M.L."/>
            <person name="Henrissat B."/>
            <person name="Hilden K.S."/>
            <person name="Hope R."/>
            <person name="Hossain A."/>
            <person name="Karabika E."/>
            <person name="Karaffa L."/>
            <person name="Karanyi Z."/>
            <person name="Krasevec N."/>
            <person name="Kuo A."/>
            <person name="Kusch H."/>
            <person name="LaButti K."/>
            <person name="Lagendijk E.L."/>
            <person name="Lapidus A."/>
            <person name="Levasseur A."/>
            <person name="Lindquist E."/>
            <person name="Lipzen A."/>
            <person name="Logrieco A.F."/>
            <person name="MacCabe A."/>
            <person name="Maekelae M.R."/>
            <person name="Malavazi I."/>
            <person name="Melin P."/>
            <person name="Meyer V."/>
            <person name="Mielnichuk N."/>
            <person name="Miskei M."/>
            <person name="Molnar A.P."/>
            <person name="Mule G."/>
            <person name="Ngan C.Y."/>
            <person name="Orejas M."/>
            <person name="Orosz E."/>
            <person name="Ouedraogo J.P."/>
            <person name="Overkamp K.M."/>
            <person name="Park H.-S."/>
            <person name="Perrone G."/>
            <person name="Piumi F."/>
            <person name="Punt P.J."/>
            <person name="Ram A.F."/>
            <person name="Ramon A."/>
            <person name="Rauscher S."/>
            <person name="Record E."/>
            <person name="Riano-Pachon D.M."/>
            <person name="Robert V."/>
            <person name="Roehrig J."/>
            <person name="Ruller R."/>
            <person name="Salamov A."/>
            <person name="Salih N.S."/>
            <person name="Samson R.A."/>
            <person name="Sandor E."/>
            <person name="Sanguinetti M."/>
            <person name="Schuetze T."/>
            <person name="Sepcic K."/>
            <person name="Shelest E."/>
            <person name="Sherlock G."/>
            <person name="Sophianopoulou V."/>
            <person name="Squina F.M."/>
            <person name="Sun H."/>
            <person name="Susca A."/>
            <person name="Todd R.B."/>
            <person name="Tsang A."/>
            <person name="Unkles S.E."/>
            <person name="van de Wiele N."/>
            <person name="van Rossen-Uffink D."/>
            <person name="Oliveira J.V."/>
            <person name="Vesth T.C."/>
            <person name="Visser J."/>
            <person name="Yu J.-H."/>
            <person name="Zhou M."/>
            <person name="Andersen M.R."/>
            <person name="Archer D.B."/>
            <person name="Baker S.E."/>
            <person name="Benoit I."/>
            <person name="Brakhage A.A."/>
            <person name="Braus G.H."/>
            <person name="Fischer R."/>
            <person name="Frisvad J.C."/>
            <person name="Goldman G.H."/>
            <person name="Houbraken J."/>
            <person name="Oakley B."/>
            <person name="Pocsi I."/>
            <person name="Scazzocchio C."/>
            <person name="Seiboth B."/>
            <person name="vanKuyk P.A."/>
            <person name="Wortman J."/>
            <person name="Dyer P.S."/>
            <person name="Grigoriev I.V."/>
        </authorList>
    </citation>
    <scope>NUCLEOTIDE SEQUENCE [LARGE SCALE GENOMIC DNA]</scope>
    <source>
        <strain evidence="8">CBS 516.65</strain>
    </source>
</reference>
<keyword evidence="4 6" id="KW-0472">Membrane</keyword>
<evidence type="ECO:0000313" key="7">
    <source>
        <dbReference type="EMBL" id="OJJ84466.1"/>
    </source>
</evidence>
<dbReference type="OrthoDB" id="5376138at2759"/>